<dbReference type="Pfam" id="PF02557">
    <property type="entry name" value="VanY"/>
    <property type="match status" value="1"/>
</dbReference>
<dbReference type="PANTHER" id="PTHR34385">
    <property type="entry name" value="D-ALANYL-D-ALANINE CARBOXYPEPTIDASE"/>
    <property type="match status" value="1"/>
</dbReference>
<dbReference type="EMBL" id="FOLO01000021">
    <property type="protein sequence ID" value="SFC87877.1"/>
    <property type="molecule type" value="Genomic_DNA"/>
</dbReference>
<dbReference type="InterPro" id="IPR052179">
    <property type="entry name" value="DD-CPase-like"/>
</dbReference>
<evidence type="ECO:0000313" key="2">
    <source>
        <dbReference type="EMBL" id="SFC87877.1"/>
    </source>
</evidence>
<dbReference type="GO" id="GO:0004180">
    <property type="term" value="F:carboxypeptidase activity"/>
    <property type="evidence" value="ECO:0007669"/>
    <property type="project" value="UniProtKB-KW"/>
</dbReference>
<keyword evidence="2" id="KW-0645">Protease</keyword>
<dbReference type="STRING" id="1123010.SAMN02745724_02789"/>
<keyword evidence="3" id="KW-1185">Reference proteome</keyword>
<sequence length="224" mass="26003">MMFSPEILTGQTEKNLVEFHGHLVHWGIVGDLQALSIAAKQAGFELGIASSFRSFDRQSLIWKKKYNCELPVFDINDNKLDLANLTDLERCQAIMLFSALPGASRHHWGTDFDYYDKSKVSDRYQIRLQKAEYQSGGRFCELNEWLDENMEKFGFYKPYDKYRGGIASEPWHLSHKSTSEIMLRRFSLKLLTKVLKKHEIEGKEAVLNNLPALYQQFITNINKD</sequence>
<reference evidence="2 3" key="1">
    <citation type="submission" date="2016-10" db="EMBL/GenBank/DDBJ databases">
        <authorList>
            <person name="de Groot N.N."/>
        </authorList>
    </citation>
    <scope>NUCLEOTIDE SEQUENCE [LARGE SCALE GENOMIC DNA]</scope>
    <source>
        <strain evidence="2 3">DSM 6059</strain>
    </source>
</reference>
<proteinExistence type="predicted"/>
<keyword evidence="2" id="KW-0378">Hydrolase</keyword>
<dbReference type="SUPFAM" id="SSF55166">
    <property type="entry name" value="Hedgehog/DD-peptidase"/>
    <property type="match status" value="1"/>
</dbReference>
<dbReference type="InterPro" id="IPR009045">
    <property type="entry name" value="Zn_M74/Hedgehog-like"/>
</dbReference>
<evidence type="ECO:0000313" key="3">
    <source>
        <dbReference type="Proteomes" id="UP000198862"/>
    </source>
</evidence>
<protein>
    <submittedName>
        <fullName evidence="2">LD-carboxypeptidase LdcB, LAS superfamily</fullName>
    </submittedName>
</protein>
<dbReference type="InterPro" id="IPR003709">
    <property type="entry name" value="VanY-like_core_dom"/>
</dbReference>
<dbReference type="RefSeq" id="WP_091984986.1">
    <property type="nucleotide sequence ID" value="NZ_FOLO01000021.1"/>
</dbReference>
<name>A0A1I1MQZ1_9GAMM</name>
<dbReference type="CDD" id="cd14847">
    <property type="entry name" value="DD-carboxypeptidase_like"/>
    <property type="match status" value="1"/>
</dbReference>
<dbReference type="OrthoDB" id="9792074at2"/>
<dbReference type="Gene3D" id="3.30.1380.10">
    <property type="match status" value="1"/>
</dbReference>
<dbReference type="AlphaFoldDB" id="A0A1I1MQZ1"/>
<feature type="domain" description="D-alanyl-D-alanine carboxypeptidase-like core" evidence="1">
    <location>
        <begin position="24"/>
        <end position="175"/>
    </location>
</feature>
<gene>
    <name evidence="2" type="ORF">SAMN02745724_02789</name>
</gene>
<keyword evidence="2" id="KW-0121">Carboxypeptidase</keyword>
<dbReference type="Proteomes" id="UP000198862">
    <property type="component" value="Unassembled WGS sequence"/>
</dbReference>
<evidence type="ECO:0000259" key="1">
    <source>
        <dbReference type="Pfam" id="PF02557"/>
    </source>
</evidence>
<dbReference type="PANTHER" id="PTHR34385:SF1">
    <property type="entry name" value="PEPTIDOGLYCAN L-ALANYL-D-GLUTAMATE ENDOPEPTIDASE CWLK"/>
    <property type="match status" value="1"/>
</dbReference>
<dbReference type="GO" id="GO:0006508">
    <property type="term" value="P:proteolysis"/>
    <property type="evidence" value="ECO:0007669"/>
    <property type="project" value="InterPro"/>
</dbReference>
<accession>A0A1I1MQZ1</accession>
<organism evidence="2 3">
    <name type="scientific">Pseudoalteromonas denitrificans DSM 6059</name>
    <dbReference type="NCBI Taxonomy" id="1123010"/>
    <lineage>
        <taxon>Bacteria</taxon>
        <taxon>Pseudomonadati</taxon>
        <taxon>Pseudomonadota</taxon>
        <taxon>Gammaproteobacteria</taxon>
        <taxon>Alteromonadales</taxon>
        <taxon>Pseudoalteromonadaceae</taxon>
        <taxon>Pseudoalteromonas</taxon>
    </lineage>
</organism>